<dbReference type="AlphaFoldDB" id="A0A2B4RIE7"/>
<feature type="compositionally biased region" description="Acidic residues" evidence="1">
    <location>
        <begin position="15"/>
        <end position="27"/>
    </location>
</feature>
<feature type="region of interest" description="Disordered" evidence="1">
    <location>
        <begin position="15"/>
        <end position="55"/>
    </location>
</feature>
<organism evidence="2 3">
    <name type="scientific">Stylophora pistillata</name>
    <name type="common">Smooth cauliflower coral</name>
    <dbReference type="NCBI Taxonomy" id="50429"/>
    <lineage>
        <taxon>Eukaryota</taxon>
        <taxon>Metazoa</taxon>
        <taxon>Cnidaria</taxon>
        <taxon>Anthozoa</taxon>
        <taxon>Hexacorallia</taxon>
        <taxon>Scleractinia</taxon>
        <taxon>Astrocoeniina</taxon>
        <taxon>Pocilloporidae</taxon>
        <taxon>Stylophora</taxon>
    </lineage>
</organism>
<evidence type="ECO:0000313" key="3">
    <source>
        <dbReference type="Proteomes" id="UP000225706"/>
    </source>
</evidence>
<feature type="region of interest" description="Disordered" evidence="1">
    <location>
        <begin position="289"/>
        <end position="331"/>
    </location>
</feature>
<dbReference type="PANTHER" id="PTHR47331:SF5">
    <property type="entry name" value="RIBONUCLEASE H"/>
    <property type="match status" value="1"/>
</dbReference>
<keyword evidence="3" id="KW-1185">Reference proteome</keyword>
<dbReference type="Pfam" id="PF03564">
    <property type="entry name" value="DUF1759"/>
    <property type="match status" value="1"/>
</dbReference>
<protein>
    <submittedName>
        <fullName evidence="2">Uncharacterized protein</fullName>
    </submittedName>
</protein>
<evidence type="ECO:0000256" key="1">
    <source>
        <dbReference type="SAM" id="MobiDB-lite"/>
    </source>
</evidence>
<dbReference type="Proteomes" id="UP000225706">
    <property type="component" value="Unassembled WGS sequence"/>
</dbReference>
<proteinExistence type="predicted"/>
<feature type="compositionally biased region" description="Polar residues" evidence="1">
    <location>
        <begin position="44"/>
        <end position="55"/>
    </location>
</feature>
<sequence length="943" mass="108598">MEIARAKLKVYQEVEEFDDDRDDESVEDGPRHTSPIETEPKITLASTLPSQERQPSITEKKALLSYGQVRPQESPSNADTTAAIVTTITDSFNMSRLPTPKQTIFKGEPIQYQHWKSSFHALIHRKNLSASDKIYYLKRYVSGSAPEAISGLLLQNSTETYEHAWSILDERFGHPFIVTKAYRDQQQRWPKISPKDNHGLRKFADFLSSVGTAMEVFEGLNILNDYTENQKLLAKLPDWLVSPWNREATKEIKEREKYPDFKAFTTFINVEAELACNPISSCHAVKEAETASDNANQVQKQKEARKKTVHSTKTTEESLEKPSEKPKQQPSCVFCKKTNHRQLPAVTMNDIVQILESDFKENKDDKKTSQEDLQFLKIMKEGIDRTEDGHYEMPLPLKERPLLHNNRTMALSRLEHLERRFLKDSKYKEDYMKFMNEVLGFFENPKRFWSYVISCTLDKLSLSFLRDGRSFVTDTRDKANLLNKFLYSVFIPAPDSPLISQESPYGVNDYTFRRYPYAITCDVEKMFHQLIVREDDRDYLRFLWWPNGDVKQEPKEFRMKVHMFGATSSPGCDSYGFKHMASQEKEAHTLAAQFILHDFYVDGGLASVESEDQAVKLIQGARKYARRSKGIGKKVVNNGGIEHSAAERGFSDHSIELHYVDHVETGNPKKAAFILRTDETFGMLPASESHSFVKVIQRVASFQKAQYRMKVKKERLMNILWRLLPAPINVTTTAAVKAETVSQVFEEMVDKVCDKLIYERPWIYYADHVRKIPHEEGIHIIGIKRRGQQVVRYLYLGQSIDVHMRDFLQSRLGTGIWCPTSRTSVYDPLGFLAPLVLREKKILQEVCKMGVGWDDPVPEEVRPRVQMIRSNTSIKEWRYIETKNNPADHASRGLSTEELMKSNWFSGPALLWEKEFPSGEVDIPDIQIGDPVVKATVRTSTVK</sequence>
<dbReference type="InterPro" id="IPR008042">
    <property type="entry name" value="Retrotrans_Pao"/>
</dbReference>
<dbReference type="EMBL" id="LSMT01000582">
    <property type="protein sequence ID" value="PFX16035.1"/>
    <property type="molecule type" value="Genomic_DNA"/>
</dbReference>
<gene>
    <name evidence="2" type="ORF">AWC38_SpisGene19709</name>
</gene>
<dbReference type="PANTHER" id="PTHR47331">
    <property type="entry name" value="PHD-TYPE DOMAIN-CONTAINING PROTEIN"/>
    <property type="match status" value="1"/>
</dbReference>
<dbReference type="InterPro" id="IPR005312">
    <property type="entry name" value="DUF1759"/>
</dbReference>
<dbReference type="OrthoDB" id="5988909at2759"/>
<accession>A0A2B4RIE7</accession>
<evidence type="ECO:0000313" key="2">
    <source>
        <dbReference type="EMBL" id="PFX16035.1"/>
    </source>
</evidence>
<reference evidence="3" key="1">
    <citation type="journal article" date="2017" name="bioRxiv">
        <title>Comparative analysis of the genomes of Stylophora pistillata and Acropora digitifera provides evidence for extensive differences between species of corals.</title>
        <authorList>
            <person name="Voolstra C.R."/>
            <person name="Li Y."/>
            <person name="Liew Y.J."/>
            <person name="Baumgarten S."/>
            <person name="Zoccola D."/>
            <person name="Flot J.-F."/>
            <person name="Tambutte S."/>
            <person name="Allemand D."/>
            <person name="Aranda M."/>
        </authorList>
    </citation>
    <scope>NUCLEOTIDE SEQUENCE [LARGE SCALE GENOMIC DNA]</scope>
</reference>
<dbReference type="Pfam" id="PF05380">
    <property type="entry name" value="Peptidase_A17"/>
    <property type="match status" value="1"/>
</dbReference>
<comment type="caution">
    <text evidence="2">The sequence shown here is derived from an EMBL/GenBank/DDBJ whole genome shotgun (WGS) entry which is preliminary data.</text>
</comment>
<name>A0A2B4RIE7_STYPI</name>
<feature type="compositionally biased region" description="Basic and acidic residues" evidence="1">
    <location>
        <begin position="313"/>
        <end position="327"/>
    </location>
</feature>